<proteinExistence type="predicted"/>
<feature type="domain" description="NAD(P)-binding" evidence="2">
    <location>
        <begin position="24"/>
        <end position="237"/>
    </location>
</feature>
<name>A0A0D3I7I9_EMIH1</name>
<dbReference type="RefSeq" id="XP_005779084.1">
    <property type="nucleotide sequence ID" value="XM_005779027.1"/>
</dbReference>
<dbReference type="EnsemblProtists" id="EOD26655">
    <property type="protein sequence ID" value="EOD26655"/>
    <property type="gene ID" value="EMIHUDRAFT_236715"/>
</dbReference>
<keyword evidence="4" id="KW-1185">Reference proteome</keyword>
<reference evidence="4" key="1">
    <citation type="journal article" date="2013" name="Nature">
        <title>Pan genome of the phytoplankton Emiliania underpins its global distribution.</title>
        <authorList>
            <person name="Read B.A."/>
            <person name="Kegel J."/>
            <person name="Klute M.J."/>
            <person name="Kuo A."/>
            <person name="Lefebvre S.C."/>
            <person name="Maumus F."/>
            <person name="Mayer C."/>
            <person name="Miller J."/>
            <person name="Monier A."/>
            <person name="Salamov A."/>
            <person name="Young J."/>
            <person name="Aguilar M."/>
            <person name="Claverie J.M."/>
            <person name="Frickenhaus S."/>
            <person name="Gonzalez K."/>
            <person name="Herman E.K."/>
            <person name="Lin Y.C."/>
            <person name="Napier J."/>
            <person name="Ogata H."/>
            <person name="Sarno A.F."/>
            <person name="Shmutz J."/>
            <person name="Schroeder D."/>
            <person name="de Vargas C."/>
            <person name="Verret F."/>
            <person name="von Dassow P."/>
            <person name="Valentin K."/>
            <person name="Van de Peer Y."/>
            <person name="Wheeler G."/>
            <person name="Dacks J.B."/>
            <person name="Delwiche C.F."/>
            <person name="Dyhrman S.T."/>
            <person name="Glockner G."/>
            <person name="John U."/>
            <person name="Richards T."/>
            <person name="Worden A.Z."/>
            <person name="Zhang X."/>
            <person name="Grigoriev I.V."/>
            <person name="Allen A.E."/>
            <person name="Bidle K."/>
            <person name="Borodovsky M."/>
            <person name="Bowler C."/>
            <person name="Brownlee C."/>
            <person name="Cock J.M."/>
            <person name="Elias M."/>
            <person name="Gladyshev V.N."/>
            <person name="Groth M."/>
            <person name="Guda C."/>
            <person name="Hadaegh A."/>
            <person name="Iglesias-Rodriguez M.D."/>
            <person name="Jenkins J."/>
            <person name="Jones B.M."/>
            <person name="Lawson T."/>
            <person name="Leese F."/>
            <person name="Lindquist E."/>
            <person name="Lobanov A."/>
            <person name="Lomsadze A."/>
            <person name="Malik S.B."/>
            <person name="Marsh M.E."/>
            <person name="Mackinder L."/>
            <person name="Mock T."/>
            <person name="Mueller-Roeber B."/>
            <person name="Pagarete A."/>
            <person name="Parker M."/>
            <person name="Probert I."/>
            <person name="Quesneville H."/>
            <person name="Raines C."/>
            <person name="Rensing S.A."/>
            <person name="Riano-Pachon D.M."/>
            <person name="Richier S."/>
            <person name="Rokitta S."/>
            <person name="Shiraiwa Y."/>
            <person name="Soanes D.M."/>
            <person name="van der Giezen M."/>
            <person name="Wahlund T.M."/>
            <person name="Williams B."/>
            <person name="Wilson W."/>
            <person name="Wolfe G."/>
            <person name="Wurch L.L."/>
        </authorList>
    </citation>
    <scope>NUCLEOTIDE SEQUENCE</scope>
</reference>
<organism evidence="3 4">
    <name type="scientific">Emiliania huxleyi (strain CCMP1516)</name>
    <dbReference type="NCBI Taxonomy" id="280463"/>
    <lineage>
        <taxon>Eukaryota</taxon>
        <taxon>Haptista</taxon>
        <taxon>Haptophyta</taxon>
        <taxon>Prymnesiophyceae</taxon>
        <taxon>Isochrysidales</taxon>
        <taxon>Noelaerhabdaceae</taxon>
        <taxon>Emiliania</taxon>
    </lineage>
</organism>
<accession>A0A0D3I7I9</accession>
<feature type="signal peptide" evidence="1">
    <location>
        <begin position="1"/>
        <end position="15"/>
    </location>
</feature>
<dbReference type="AlphaFoldDB" id="A0A0D3I7I9"/>
<evidence type="ECO:0000313" key="4">
    <source>
        <dbReference type="Proteomes" id="UP000013827"/>
    </source>
</evidence>
<dbReference type="InterPro" id="IPR036291">
    <property type="entry name" value="NAD(P)-bd_dom_sf"/>
</dbReference>
<dbReference type="PANTHER" id="PTHR15020:SF50">
    <property type="entry name" value="UPF0659 PROTEIN YMR090W"/>
    <property type="match status" value="1"/>
</dbReference>
<dbReference type="STRING" id="2903.R1EJ06"/>
<dbReference type="SUPFAM" id="SSF51735">
    <property type="entry name" value="NAD(P)-binding Rossmann-fold domains"/>
    <property type="match status" value="1"/>
</dbReference>
<dbReference type="InterPro" id="IPR016040">
    <property type="entry name" value="NAD(P)-bd_dom"/>
</dbReference>
<dbReference type="Pfam" id="PF13460">
    <property type="entry name" value="NAD_binding_10"/>
    <property type="match status" value="1"/>
</dbReference>
<dbReference type="GeneID" id="17253265"/>
<dbReference type="PaxDb" id="2903-EOD07224"/>
<dbReference type="PANTHER" id="PTHR15020">
    <property type="entry name" value="FLAVIN REDUCTASE-RELATED"/>
    <property type="match status" value="1"/>
</dbReference>
<evidence type="ECO:0000313" key="3">
    <source>
        <dbReference type="EnsemblProtists" id="EOD07224"/>
    </source>
</evidence>
<dbReference type="eggNOG" id="KOG1203">
    <property type="taxonomic scope" value="Eukaryota"/>
</dbReference>
<dbReference type="KEGG" id="ehx:EMIHUDRAFT_198577"/>
<dbReference type="HOGENOM" id="CLU_025711_8_0_1"/>
<dbReference type="RefSeq" id="XP_005759653.1">
    <property type="nucleotide sequence ID" value="XM_005759596.1"/>
</dbReference>
<keyword evidence="1" id="KW-0732">Signal</keyword>
<dbReference type="EnsemblProtists" id="EOD07224">
    <property type="protein sequence ID" value="EOD07224"/>
    <property type="gene ID" value="EMIHUDRAFT_198577"/>
</dbReference>
<evidence type="ECO:0000259" key="2">
    <source>
        <dbReference type="Pfam" id="PF13460"/>
    </source>
</evidence>
<reference evidence="3" key="2">
    <citation type="submission" date="2024-10" db="UniProtKB">
        <authorList>
            <consortium name="EnsemblProtists"/>
        </authorList>
    </citation>
    <scope>IDENTIFICATION</scope>
</reference>
<evidence type="ECO:0000256" key="1">
    <source>
        <dbReference type="SAM" id="SignalP"/>
    </source>
</evidence>
<dbReference type="KEGG" id="ehx:EMIHUDRAFT_236715"/>
<dbReference type="GeneID" id="17272200"/>
<feature type="chain" id="PRO_5044053463" description="NAD(P)-binding domain-containing protein" evidence="1">
    <location>
        <begin position="16"/>
        <end position="313"/>
    </location>
</feature>
<protein>
    <recommendedName>
        <fullName evidence="2">NAD(P)-binding domain-containing protein</fullName>
    </recommendedName>
</protein>
<sequence length="313" mass="32425">MLVGILLTPLSAVLAPGDTVTVLGASGNVGKLVALRLADTFKVRGVVRDAARARAFLGDKVSLYEADLRGDDVTAALAPALEGAQGLVVCTGTTAFPTQAWSPSGREGVSLPVLRALFDAREAGGLGAVVEAAIASLSASGFNTPTVVDEVGNYKILEAWEAAAGASRKRLVLLSSVGVQRRAEMPYPILNACGVLDAKAAAEAAIVADAAGAGYAYTFVRPGQLFGGPYDNNYYLGTLFQLDKDAETREVLLGKGDVTLNDDPQLGTLRSTLAEVIAQTLECGAGENADFTCVNAKGEFPEPVVLRERLAAL</sequence>
<dbReference type="Gene3D" id="3.40.50.720">
    <property type="entry name" value="NAD(P)-binding Rossmann-like Domain"/>
    <property type="match status" value="1"/>
</dbReference>
<dbReference type="Proteomes" id="UP000013827">
    <property type="component" value="Unassembled WGS sequence"/>
</dbReference>